<dbReference type="OrthoDB" id="954297at2"/>
<protein>
    <submittedName>
        <fullName evidence="1">Uncharacterized protein</fullName>
    </submittedName>
</protein>
<sequence>MKGLPGFNLPQHQEVISNFIYYIRLHLDNSGREYEFSVAPELRIKHSSFNKGSLIPDIVIKKDEKTWSQPEIIIEVSRNRGYKADIRKVKKAVKNIRSLKEGFVFNYETGEGCRITKPDLDEEDGESYSEVLDFDLKECLRSA</sequence>
<dbReference type="RefSeq" id="WP_101357842.1">
    <property type="nucleotide sequence ID" value="NZ_NKXO01000007.1"/>
</dbReference>
<dbReference type="Gene3D" id="3.90.1570.20">
    <property type="match status" value="1"/>
</dbReference>
<organism evidence="1 2">
    <name type="scientific">Raineya orbicola</name>
    <dbReference type="NCBI Taxonomy" id="2016530"/>
    <lineage>
        <taxon>Bacteria</taxon>
        <taxon>Pseudomonadati</taxon>
        <taxon>Bacteroidota</taxon>
        <taxon>Cytophagia</taxon>
        <taxon>Cytophagales</taxon>
        <taxon>Raineyaceae</taxon>
        <taxon>Raineya</taxon>
    </lineage>
</organism>
<gene>
    <name evidence="1" type="ORF">Rain11_0582</name>
</gene>
<reference evidence="1 2" key="1">
    <citation type="submission" date="2017-06" db="EMBL/GenBank/DDBJ databases">
        <title>Raineya orbicola gen. nov., sp. nov. a slightly thermophilic bacterium of the phylum Bacteroidetes and the description of Raineyaceae fam. nov.</title>
        <authorList>
            <person name="Albuquerque L."/>
            <person name="Polonia A.R.M."/>
            <person name="Barroso C."/>
            <person name="Froufe H.J.C."/>
            <person name="Lage O."/>
            <person name="Lobo-Da-Cunha A."/>
            <person name="Egas C."/>
            <person name="Da Costa M.S."/>
        </authorList>
    </citation>
    <scope>NUCLEOTIDE SEQUENCE [LARGE SCALE GENOMIC DNA]</scope>
    <source>
        <strain evidence="1 2">SPSPC-11</strain>
    </source>
</reference>
<dbReference type="EMBL" id="NKXO01000007">
    <property type="protein sequence ID" value="PKQ70354.1"/>
    <property type="molecule type" value="Genomic_DNA"/>
</dbReference>
<keyword evidence="2" id="KW-1185">Reference proteome</keyword>
<comment type="caution">
    <text evidence="1">The sequence shown here is derived from an EMBL/GenBank/DDBJ whole genome shotgun (WGS) entry which is preliminary data.</text>
</comment>
<evidence type="ECO:0000313" key="2">
    <source>
        <dbReference type="Proteomes" id="UP000233387"/>
    </source>
</evidence>
<dbReference type="Proteomes" id="UP000233387">
    <property type="component" value="Unassembled WGS sequence"/>
</dbReference>
<dbReference type="AlphaFoldDB" id="A0A2N3IJ59"/>
<evidence type="ECO:0000313" key="1">
    <source>
        <dbReference type="EMBL" id="PKQ70354.1"/>
    </source>
</evidence>
<name>A0A2N3IJ59_9BACT</name>
<proteinExistence type="predicted"/>
<accession>A0A2N3IJ59</accession>